<evidence type="ECO:0000256" key="12">
    <source>
        <dbReference type="SAM" id="MobiDB-lite"/>
    </source>
</evidence>
<keyword evidence="6" id="KW-0808">Transferase</keyword>
<dbReference type="AlphaFoldDB" id="F2UTM5"/>
<gene>
    <name evidence="14" type="ORF">PTSG_11494</name>
</gene>
<keyword evidence="8" id="KW-0547">Nucleotide-binding</keyword>
<comment type="pathway">
    <text evidence="2">Protein modification; protein glycosylation.</text>
</comment>
<accession>F2UTM5</accession>
<evidence type="ECO:0000313" key="14">
    <source>
        <dbReference type="EMBL" id="EGD73374.1"/>
    </source>
</evidence>
<evidence type="ECO:0000256" key="9">
    <source>
        <dbReference type="ARBA" id="ARBA00022968"/>
    </source>
</evidence>
<protein>
    <recommendedName>
        <fullName evidence="4">N-acetylgalactosaminide beta-1,3-galactosyltransferase</fullName>
        <ecNumber evidence="4">2.4.1.122</ecNumber>
    </recommendedName>
</protein>
<dbReference type="KEGG" id="sre:PTSG_11494"/>
<dbReference type="Proteomes" id="UP000007799">
    <property type="component" value="Unassembled WGS sequence"/>
</dbReference>
<dbReference type="InterPro" id="IPR003378">
    <property type="entry name" value="Fringe-like_glycosylTrfase"/>
</dbReference>
<dbReference type="Pfam" id="PF02434">
    <property type="entry name" value="Fringe"/>
    <property type="match status" value="1"/>
</dbReference>
<evidence type="ECO:0000256" key="1">
    <source>
        <dbReference type="ARBA" id="ARBA00004606"/>
    </source>
</evidence>
<evidence type="ECO:0000256" key="5">
    <source>
        <dbReference type="ARBA" id="ARBA00022676"/>
    </source>
</evidence>
<keyword evidence="5" id="KW-0328">Glycosyltransferase</keyword>
<dbReference type="GO" id="GO:0016020">
    <property type="term" value="C:membrane"/>
    <property type="evidence" value="ECO:0007669"/>
    <property type="project" value="UniProtKB-SubCell"/>
</dbReference>
<dbReference type="Gene3D" id="3.90.550.50">
    <property type="match status" value="1"/>
</dbReference>
<dbReference type="RefSeq" id="XP_004987478.1">
    <property type="nucleotide sequence ID" value="XM_004987421.1"/>
</dbReference>
<comment type="similarity">
    <text evidence="3">Belongs to the glycosyltransferase 31 family. Beta3-Gal-T subfamily.</text>
</comment>
<evidence type="ECO:0000256" key="7">
    <source>
        <dbReference type="ARBA" id="ARBA00022692"/>
    </source>
</evidence>
<dbReference type="GO" id="GO:0016263">
    <property type="term" value="F:glycoprotein-N-acetylgalactosamine 3-beta-galactosyltransferase activity"/>
    <property type="evidence" value="ECO:0007669"/>
    <property type="project" value="UniProtKB-EC"/>
</dbReference>
<evidence type="ECO:0000256" key="10">
    <source>
        <dbReference type="ARBA" id="ARBA00022989"/>
    </source>
</evidence>
<dbReference type="GO" id="GO:0000166">
    <property type="term" value="F:nucleotide binding"/>
    <property type="evidence" value="ECO:0007669"/>
    <property type="project" value="UniProtKB-KW"/>
</dbReference>
<reference evidence="14" key="1">
    <citation type="submission" date="2009-08" db="EMBL/GenBank/DDBJ databases">
        <title>Annotation of Salpingoeca rosetta.</title>
        <authorList>
            <consortium name="The Broad Institute Genome Sequencing Platform"/>
            <person name="Russ C."/>
            <person name="Cuomo C."/>
            <person name="Burger G."/>
            <person name="Gray M.W."/>
            <person name="Holland P.W.H."/>
            <person name="King N."/>
            <person name="Lang F.B.F."/>
            <person name="Roger A.J."/>
            <person name="Ruiz-Trillo I."/>
            <person name="Young S.K."/>
            <person name="Zeng Q."/>
            <person name="Gargeya S."/>
            <person name="Alvarado L."/>
            <person name="Berlin A."/>
            <person name="Chapman S.B."/>
            <person name="Chen Z."/>
            <person name="Freedman E."/>
            <person name="Gellesch M."/>
            <person name="Goldberg J."/>
            <person name="Griggs A."/>
            <person name="Gujja S."/>
            <person name="Heilman E."/>
            <person name="Heiman D."/>
            <person name="Howarth C."/>
            <person name="Mehta T."/>
            <person name="Neiman D."/>
            <person name="Pearson M."/>
            <person name="Roberts A."/>
            <person name="Saif S."/>
            <person name="Shea T."/>
            <person name="Shenoy N."/>
            <person name="Sisk P."/>
            <person name="Stolte C."/>
            <person name="Sykes S."/>
            <person name="White J."/>
            <person name="Yandava C."/>
            <person name="Haas B."/>
            <person name="Nusbaum C."/>
            <person name="Birren B."/>
        </authorList>
    </citation>
    <scope>NUCLEOTIDE SEQUENCE [LARGE SCALE GENOMIC DNA]</scope>
    <source>
        <strain evidence="14">ATCC 50818</strain>
    </source>
</reference>
<dbReference type="STRING" id="946362.F2UTM5"/>
<evidence type="ECO:0000256" key="3">
    <source>
        <dbReference type="ARBA" id="ARBA00006462"/>
    </source>
</evidence>
<evidence type="ECO:0000259" key="13">
    <source>
        <dbReference type="Pfam" id="PF02434"/>
    </source>
</evidence>
<dbReference type="PANTHER" id="PTHR23033">
    <property type="entry name" value="BETA1,3-GALACTOSYLTRANSFERASE"/>
    <property type="match status" value="1"/>
</dbReference>
<evidence type="ECO:0000256" key="11">
    <source>
        <dbReference type="ARBA" id="ARBA00023136"/>
    </source>
</evidence>
<name>F2UTM5_SALR5</name>
<dbReference type="GeneID" id="16067998"/>
<feature type="non-terminal residue" evidence="14">
    <location>
        <position position="528"/>
    </location>
</feature>
<dbReference type="InterPro" id="IPR026050">
    <property type="entry name" value="C1GALT1/C1GALT1_chp1"/>
</dbReference>
<dbReference type="InParanoid" id="F2UTM5"/>
<keyword evidence="10" id="KW-1133">Transmembrane helix</keyword>
<organism evidence="15">
    <name type="scientific">Salpingoeca rosetta (strain ATCC 50818 / BSB-021)</name>
    <dbReference type="NCBI Taxonomy" id="946362"/>
    <lineage>
        <taxon>Eukaryota</taxon>
        <taxon>Choanoflagellata</taxon>
        <taxon>Craspedida</taxon>
        <taxon>Salpingoecidae</taxon>
        <taxon>Salpingoeca</taxon>
    </lineage>
</organism>
<keyword evidence="11" id="KW-0472">Membrane</keyword>
<dbReference type="eggNOG" id="ENOG502T1T6">
    <property type="taxonomic scope" value="Eukaryota"/>
</dbReference>
<evidence type="ECO:0000256" key="6">
    <source>
        <dbReference type="ARBA" id="ARBA00022679"/>
    </source>
</evidence>
<keyword evidence="15" id="KW-1185">Reference proteome</keyword>
<dbReference type="EMBL" id="GL833071">
    <property type="protein sequence ID" value="EGD73374.1"/>
    <property type="molecule type" value="Genomic_DNA"/>
</dbReference>
<evidence type="ECO:0000256" key="2">
    <source>
        <dbReference type="ARBA" id="ARBA00004922"/>
    </source>
</evidence>
<dbReference type="EC" id="2.4.1.122" evidence="4"/>
<sequence>MAGRRSSAGLLVCFLVALSLATLAFLFFSVLLGLPLTSIGDPTSRSSSDSGSGSGNHHLFDDDVLLSLSSNHKPATKRVAMMMGVPAGIDDDVVADIVDDFDNLEDEKQRTGGSHSLLQGDSTADKAADKDTYPRVLVLVLATASAESVERVQSIVRHWPNHPNVDLAIVARGLELDDILTPTAAAEPPAQQRQGKVMFLHVPEEVDVVPRDQLRLKVFAMWQTAANLHGDNYDFFFKVDDDTFVDALALLAMLSHLDASKHVYLGRRAGLVQLPRALAKHIPLSFLVPTEPSHLLFYHGGGGYIVSRPLLQAMSRHLPACTQLPHPWEDAAFAVCVVVAVGAVDLEELPGFDPFVNGKDDRANEKVLDKLQATTETTFKVPSLLLHVSFHSVTPTLAASLAARLRPLHASTPLPRLRAAWRAYMRANRLVYSINAACRDSDGALQAHEQTTCFSNAFLLRPRLLQHFNTESPEYCFPPSDSGVGSRQSASSILTTATESPTIAAASANVLTALEAHKTNANRGHNGG</sequence>
<feature type="region of interest" description="Disordered" evidence="12">
    <location>
        <begin position="106"/>
        <end position="125"/>
    </location>
</feature>
<keyword evidence="9" id="KW-0735">Signal-anchor</keyword>
<feature type="domain" description="Fringe-like glycosyltransferase" evidence="13">
    <location>
        <begin position="232"/>
        <end position="317"/>
    </location>
</feature>
<evidence type="ECO:0000313" key="15">
    <source>
        <dbReference type="Proteomes" id="UP000007799"/>
    </source>
</evidence>
<feature type="compositionally biased region" description="Polar residues" evidence="12">
    <location>
        <begin position="111"/>
        <end position="122"/>
    </location>
</feature>
<evidence type="ECO:0000256" key="4">
    <source>
        <dbReference type="ARBA" id="ARBA00012557"/>
    </source>
</evidence>
<comment type="subcellular location">
    <subcellularLocation>
        <location evidence="1">Membrane</location>
        <topology evidence="1">Single-pass type II membrane protein</topology>
    </subcellularLocation>
</comment>
<evidence type="ECO:0000256" key="8">
    <source>
        <dbReference type="ARBA" id="ARBA00022741"/>
    </source>
</evidence>
<keyword evidence="7" id="KW-0812">Transmembrane</keyword>
<proteinExistence type="inferred from homology"/>